<dbReference type="KEGG" id="mdr:MDOR_30640"/>
<dbReference type="SUPFAM" id="SSF52091">
    <property type="entry name" value="SpoIIaa-like"/>
    <property type="match status" value="1"/>
</dbReference>
<dbReference type="CDD" id="cd07043">
    <property type="entry name" value="STAS_anti-anti-sigma_factors"/>
    <property type="match status" value="1"/>
</dbReference>
<evidence type="ECO:0000313" key="5">
    <source>
        <dbReference type="Proteomes" id="UP000467201"/>
    </source>
</evidence>
<dbReference type="Proteomes" id="UP000193564">
    <property type="component" value="Unassembled WGS sequence"/>
</dbReference>
<feature type="domain" description="STAS" evidence="1">
    <location>
        <begin position="9"/>
        <end position="119"/>
    </location>
</feature>
<evidence type="ECO:0000313" key="2">
    <source>
        <dbReference type="EMBL" id="BBZ08895.1"/>
    </source>
</evidence>
<reference evidence="2" key="3">
    <citation type="submission" date="2020-02" db="EMBL/GenBank/DDBJ databases">
        <authorList>
            <person name="Matsumoto Y."/>
            <person name="Motooka D."/>
            <person name="Nakamura S."/>
        </authorList>
    </citation>
    <scope>NUCLEOTIDE SEQUENCE</scope>
    <source>
        <strain evidence="2">JCM 12405</strain>
    </source>
</reference>
<evidence type="ECO:0000313" key="3">
    <source>
        <dbReference type="EMBL" id="ORV44673.1"/>
    </source>
</evidence>
<protein>
    <submittedName>
        <fullName evidence="3">Sulfate transporter</fullName>
    </submittedName>
</protein>
<proteinExistence type="predicted"/>
<sequence length="251" mass="27038">MNGDAVGTLAVAAETHGEAAVLRVRGTLDSTTYLPLRDRIIKAALDEPRAVIVDISELSVPAETALAVFTSARWHVQRWPEIPIALVCEHPQGREALARNGVARYVPVYPTVDDALRAMASDSEPTYRRRALATLPPGPPSLSRSRELVDEWLTGWSLTEMVPVAKVIVTALVENVLEHTDSQADLRLETNGTELTVAVVDTSREPPSPREQPAAAPTGLQIVAALSRVWGTAPTPGGKTVWAVLGPENRL</sequence>
<accession>A0A1X1TJH8</accession>
<dbReference type="InterPro" id="IPR036513">
    <property type="entry name" value="STAS_dom_sf"/>
</dbReference>
<name>A0A1X1TJH8_9MYCO</name>
<dbReference type="PROSITE" id="PS50801">
    <property type="entry name" value="STAS"/>
    <property type="match status" value="1"/>
</dbReference>
<organism evidence="3 4">
    <name type="scientific">Mycolicibacterium doricum</name>
    <dbReference type="NCBI Taxonomy" id="126673"/>
    <lineage>
        <taxon>Bacteria</taxon>
        <taxon>Bacillati</taxon>
        <taxon>Actinomycetota</taxon>
        <taxon>Actinomycetes</taxon>
        <taxon>Mycobacteriales</taxon>
        <taxon>Mycobacteriaceae</taxon>
        <taxon>Mycolicibacterium</taxon>
    </lineage>
</organism>
<dbReference type="EMBL" id="LQOS01000011">
    <property type="protein sequence ID" value="ORV44673.1"/>
    <property type="molecule type" value="Genomic_DNA"/>
</dbReference>
<evidence type="ECO:0000313" key="4">
    <source>
        <dbReference type="Proteomes" id="UP000193564"/>
    </source>
</evidence>
<dbReference type="CDD" id="cd16936">
    <property type="entry name" value="HATPase_RsbW-like"/>
    <property type="match status" value="1"/>
</dbReference>
<keyword evidence="4" id="KW-1185">Reference proteome</keyword>
<dbReference type="InterPro" id="IPR036890">
    <property type="entry name" value="HATPase_C_sf"/>
</dbReference>
<dbReference type="Proteomes" id="UP000467201">
    <property type="component" value="Chromosome"/>
</dbReference>
<dbReference type="PANTHER" id="PTHR35526:SF3">
    <property type="entry name" value="ANTI-SIGMA-F FACTOR RSBW"/>
    <property type="match status" value="1"/>
</dbReference>
<gene>
    <name evidence="3" type="ORF">AWC01_02865</name>
    <name evidence="2" type="ORF">MDOR_30640</name>
</gene>
<dbReference type="RefSeq" id="WP_235849538.1">
    <property type="nucleotide sequence ID" value="NZ_AP022605.1"/>
</dbReference>
<reference evidence="2 5" key="2">
    <citation type="journal article" date="2019" name="Emerg. Microbes Infect.">
        <title>Comprehensive subspecies identification of 175 nontuberculous mycobacteria species based on 7547 genomic profiles.</title>
        <authorList>
            <person name="Matsumoto Y."/>
            <person name="Kinjo T."/>
            <person name="Motooka D."/>
            <person name="Nabeya D."/>
            <person name="Jung N."/>
            <person name="Uechi K."/>
            <person name="Horii T."/>
            <person name="Iida T."/>
            <person name="Fujita J."/>
            <person name="Nakamura S."/>
        </authorList>
    </citation>
    <scope>NUCLEOTIDE SEQUENCE [LARGE SCALE GENOMIC DNA]</scope>
    <source>
        <strain evidence="2 5">JCM 12405</strain>
    </source>
</reference>
<dbReference type="InterPro" id="IPR050267">
    <property type="entry name" value="Anti-sigma-factor_SerPK"/>
</dbReference>
<dbReference type="Gene3D" id="3.30.750.24">
    <property type="entry name" value="STAS domain"/>
    <property type="match status" value="1"/>
</dbReference>
<dbReference type="AlphaFoldDB" id="A0A1X1TJH8"/>
<dbReference type="EMBL" id="AP022605">
    <property type="protein sequence ID" value="BBZ08895.1"/>
    <property type="molecule type" value="Genomic_DNA"/>
</dbReference>
<dbReference type="Gene3D" id="3.30.565.10">
    <property type="entry name" value="Histidine kinase-like ATPase, C-terminal domain"/>
    <property type="match status" value="1"/>
</dbReference>
<dbReference type="PANTHER" id="PTHR35526">
    <property type="entry name" value="ANTI-SIGMA-F FACTOR RSBW-RELATED"/>
    <property type="match status" value="1"/>
</dbReference>
<dbReference type="Pfam" id="PF01740">
    <property type="entry name" value="STAS"/>
    <property type="match status" value="1"/>
</dbReference>
<evidence type="ECO:0000259" key="1">
    <source>
        <dbReference type="PROSITE" id="PS50801"/>
    </source>
</evidence>
<reference evidence="3 4" key="1">
    <citation type="submission" date="2016-01" db="EMBL/GenBank/DDBJ databases">
        <title>The new phylogeny of the genus Mycobacterium.</title>
        <authorList>
            <person name="Tarcisio F."/>
            <person name="Conor M."/>
            <person name="Antonella G."/>
            <person name="Elisabetta G."/>
            <person name="Giulia F.S."/>
            <person name="Sara T."/>
            <person name="Anna F."/>
            <person name="Clotilde B."/>
            <person name="Roberto B."/>
            <person name="Veronica D.S."/>
            <person name="Fabio R."/>
            <person name="Monica P."/>
            <person name="Olivier J."/>
            <person name="Enrico T."/>
            <person name="Nicola S."/>
        </authorList>
    </citation>
    <scope>NUCLEOTIDE SEQUENCE [LARGE SCALE GENOMIC DNA]</scope>
    <source>
        <strain evidence="3 4">DSM 44339</strain>
    </source>
</reference>
<dbReference type="STRING" id="126673.AWC01_02865"/>
<dbReference type="InterPro" id="IPR002645">
    <property type="entry name" value="STAS_dom"/>
</dbReference>